<sequence>MFIKKIFSIFISIFLMVCLPISAYADTFSVQMVPTDGRHLDFVDDSNPNYEAIIINADVRGSGTYRGDFDMTGGIYTKQNWVVSDTPTFDINVWIESYGYPGGDDSDLYIGLEKKSAVTNKWSATDYAYVSAKDGGSVTLTGDGSGTYRIYLRLIEATGYRVTGTLNISYNF</sequence>
<gene>
    <name evidence="2" type="ORF">HMPREF1090_00481</name>
</gene>
<dbReference type="HOGENOM" id="CLU_1552601_0_0_9"/>
<evidence type="ECO:0000256" key="1">
    <source>
        <dbReference type="SAM" id="SignalP"/>
    </source>
</evidence>
<accession>A0A0E2HGJ1</accession>
<dbReference type="AlphaFoldDB" id="A0A0E2HGJ1"/>
<keyword evidence="1" id="KW-0732">Signal</keyword>
<evidence type="ECO:0000313" key="3">
    <source>
        <dbReference type="Proteomes" id="UP000013085"/>
    </source>
</evidence>
<evidence type="ECO:0000313" key="2">
    <source>
        <dbReference type="EMBL" id="ENZ19573.1"/>
    </source>
</evidence>
<organism evidence="2 3">
    <name type="scientific">[Clostridium] clostridioforme 90A8</name>
    <dbReference type="NCBI Taxonomy" id="999408"/>
    <lineage>
        <taxon>Bacteria</taxon>
        <taxon>Bacillati</taxon>
        <taxon>Bacillota</taxon>
        <taxon>Clostridia</taxon>
        <taxon>Lachnospirales</taxon>
        <taxon>Lachnospiraceae</taxon>
        <taxon>Enterocloster</taxon>
    </lineage>
</organism>
<protein>
    <submittedName>
        <fullName evidence="2">Uncharacterized protein</fullName>
    </submittedName>
</protein>
<dbReference type="EMBL" id="AGYR01000004">
    <property type="protein sequence ID" value="ENZ19573.1"/>
    <property type="molecule type" value="Genomic_DNA"/>
</dbReference>
<proteinExistence type="predicted"/>
<dbReference type="RefSeq" id="WP_002578426.1">
    <property type="nucleotide sequence ID" value="NZ_KB850987.1"/>
</dbReference>
<dbReference type="PATRIC" id="fig|999408.3.peg.520"/>
<reference evidence="2 3" key="1">
    <citation type="submission" date="2013-01" db="EMBL/GenBank/DDBJ databases">
        <title>The Genome Sequence of Clostridium clostridioforme 90A8.</title>
        <authorList>
            <consortium name="The Broad Institute Genome Sequencing Platform"/>
            <person name="Earl A."/>
            <person name="Ward D."/>
            <person name="Feldgarden M."/>
            <person name="Gevers D."/>
            <person name="Courvalin P."/>
            <person name="Lambert T."/>
            <person name="Walker B."/>
            <person name="Young S.K."/>
            <person name="Zeng Q."/>
            <person name="Gargeya S."/>
            <person name="Fitzgerald M."/>
            <person name="Haas B."/>
            <person name="Abouelleil A."/>
            <person name="Alvarado L."/>
            <person name="Arachchi H.M."/>
            <person name="Berlin A.M."/>
            <person name="Chapman S.B."/>
            <person name="Dewar J."/>
            <person name="Goldberg J."/>
            <person name="Griggs A."/>
            <person name="Gujja S."/>
            <person name="Hansen M."/>
            <person name="Howarth C."/>
            <person name="Imamovic A."/>
            <person name="Larimer J."/>
            <person name="McCowan C."/>
            <person name="Murphy C."/>
            <person name="Neiman D."/>
            <person name="Pearson M."/>
            <person name="Priest M."/>
            <person name="Roberts A."/>
            <person name="Saif S."/>
            <person name="Shea T."/>
            <person name="Sisk P."/>
            <person name="Sykes S."/>
            <person name="Wortman J."/>
            <person name="Nusbaum C."/>
            <person name="Birren B."/>
        </authorList>
    </citation>
    <scope>NUCLEOTIDE SEQUENCE [LARGE SCALE GENOMIC DNA]</scope>
    <source>
        <strain evidence="2 3">90A8</strain>
    </source>
</reference>
<dbReference type="Proteomes" id="UP000013085">
    <property type="component" value="Unassembled WGS sequence"/>
</dbReference>
<name>A0A0E2HGJ1_9FIRM</name>
<feature type="chain" id="PRO_5002395502" evidence="1">
    <location>
        <begin position="26"/>
        <end position="172"/>
    </location>
</feature>
<comment type="caution">
    <text evidence="2">The sequence shown here is derived from an EMBL/GenBank/DDBJ whole genome shotgun (WGS) entry which is preliminary data.</text>
</comment>
<feature type="signal peptide" evidence="1">
    <location>
        <begin position="1"/>
        <end position="25"/>
    </location>
</feature>